<gene>
    <name evidence="1" type="ORF">B1B_12495</name>
</gene>
<evidence type="ECO:0000313" key="1">
    <source>
        <dbReference type="EMBL" id="EQD47077.1"/>
    </source>
</evidence>
<reference evidence="1" key="1">
    <citation type="submission" date="2013-08" db="EMBL/GenBank/DDBJ databases">
        <authorList>
            <person name="Mendez C."/>
            <person name="Richter M."/>
            <person name="Ferrer M."/>
            <person name="Sanchez J."/>
        </authorList>
    </citation>
    <scope>NUCLEOTIDE SEQUENCE</scope>
</reference>
<dbReference type="EMBL" id="AUZY01008186">
    <property type="protein sequence ID" value="EQD47077.1"/>
    <property type="molecule type" value="Genomic_DNA"/>
</dbReference>
<dbReference type="SUPFAM" id="SSF52402">
    <property type="entry name" value="Adenine nucleotide alpha hydrolases-like"/>
    <property type="match status" value="1"/>
</dbReference>
<dbReference type="Gene3D" id="3.40.50.620">
    <property type="entry name" value="HUPs"/>
    <property type="match status" value="1"/>
</dbReference>
<protein>
    <submittedName>
        <fullName evidence="1">Electron transfer flavoprotein alpha subunit</fullName>
    </submittedName>
</protein>
<proteinExistence type="predicted"/>
<comment type="caution">
    <text evidence="1">The sequence shown here is derived from an EMBL/GenBank/DDBJ whole genome shotgun (WGS) entry which is preliminary data.</text>
</comment>
<reference evidence="1" key="2">
    <citation type="journal article" date="2014" name="ISME J.">
        <title>Microbial stratification in low pH oxic and suboxic macroscopic growths along an acid mine drainage.</title>
        <authorList>
            <person name="Mendez-Garcia C."/>
            <person name="Mesa V."/>
            <person name="Sprenger R.R."/>
            <person name="Richter M."/>
            <person name="Diez M.S."/>
            <person name="Solano J."/>
            <person name="Bargiela R."/>
            <person name="Golyshina O.V."/>
            <person name="Manteca A."/>
            <person name="Ramos J.L."/>
            <person name="Gallego J.R."/>
            <person name="Llorente I."/>
            <person name="Martins Dos Santos V.A."/>
            <person name="Jensen O.N."/>
            <person name="Pelaez A.I."/>
            <person name="Sanchez J."/>
            <person name="Ferrer M."/>
        </authorList>
    </citation>
    <scope>NUCLEOTIDE SEQUENCE</scope>
</reference>
<feature type="non-terminal residue" evidence="1">
    <location>
        <position position="103"/>
    </location>
</feature>
<organism evidence="1">
    <name type="scientific">mine drainage metagenome</name>
    <dbReference type="NCBI Taxonomy" id="410659"/>
    <lineage>
        <taxon>unclassified sequences</taxon>
        <taxon>metagenomes</taxon>
        <taxon>ecological metagenomes</taxon>
    </lineage>
</organism>
<sequence>MKTFVFSDDQGLIPSIATFVRGLGDFDVYSSGTVSTSLTRYGASKAFIIQDANLTDAISDLLAAKLVSGEYKYGFIASTVNGRDIAGLVSAKANVSSMAEISS</sequence>
<dbReference type="InterPro" id="IPR014729">
    <property type="entry name" value="Rossmann-like_a/b/a_fold"/>
</dbReference>
<dbReference type="AlphaFoldDB" id="T0ZRI3"/>
<name>T0ZRI3_9ZZZZ</name>
<accession>T0ZRI3</accession>